<sequence length="757" mass="83156">MGERCETRDADGAEKSDGKRRKNQPRKYKTAAGRRPVTSALPDASRGNCPVNMDEKLKYAEADEVKKFAFFGVAVSTIATMTAIIAVPMLCMHMQNIQSTLQEDLVYCKTRNVEMRGEFVKLDQVRGAASREKRQTSYQCCSCGVGAAGPAGVRLARPDQTPKTHMPSQPPRTSALTAHQPQPVQQEELDLVDHQDHPEASESQDQPEDLAHVDHQDHPDQPEKLERTVDQETRDSPDRPEASHRQPESQERQEKLDHKERLDPTDDQDVLEDQDHQDPKETTARTELQERTETTARLEKLEPLETRDRATTAHRQEPPQDINDFQSLTEAVKVNSPKVRSHAPLLLCELRSPEAEPAFLSDGTELDRNDASAFRRSSLTSRRLWHARREEIKREHATSSAKKTGCRAGGEETDEKKKVRTDPPPGAAVTLGPGTQMEEKQKLIEAEAVKKFAFFGVAVSTVATLTAIVAVPMLCMYMQNVQSGLQDEINFCRTRAESLRGEYTKLESFRTAESREKRQTYQCCSCGVGPAGPVGNPGQDGAPGNDGRPGAPGSPGSDAPNEHVLPTAADFCFECPAGPAGQPGNPGPKGPPGEQGPAGEQGPNGRPGTPGAQGPQGPPGQAGQDGQPGQKGAPGQESQDHKGHPDQTDTQDSQDHKDPPDLREMLDRTALQETQEPQETTERQERTATRDLATTAHHQEPLQAIKRLPRTTANIDTTISNLDHHPPNLFSLLVNFLASSSLYQTRHEKIKMTNACK</sequence>
<feature type="region of interest" description="Disordered" evidence="4">
    <location>
        <begin position="151"/>
        <end position="183"/>
    </location>
</feature>
<keyword evidence="5" id="KW-0472">Membrane</keyword>
<feature type="compositionally biased region" description="Basic and acidic residues" evidence="4">
    <location>
        <begin position="1"/>
        <end position="17"/>
    </location>
</feature>
<keyword evidence="3" id="KW-1015">Disulfide bond</keyword>
<dbReference type="InterPro" id="IPR008160">
    <property type="entry name" value="Collagen"/>
</dbReference>
<feature type="compositionally biased region" description="Basic and acidic residues" evidence="4">
    <location>
        <begin position="209"/>
        <end position="264"/>
    </location>
</feature>
<evidence type="ECO:0000259" key="6">
    <source>
        <dbReference type="SMART" id="SM01088"/>
    </source>
</evidence>
<feature type="compositionally biased region" description="Basic residues" evidence="4">
    <location>
        <begin position="18"/>
        <end position="29"/>
    </location>
</feature>
<evidence type="ECO:0000256" key="4">
    <source>
        <dbReference type="SAM" id="MobiDB-lite"/>
    </source>
</evidence>
<protein>
    <recommendedName>
        <fullName evidence="6">Nematode cuticle collagen N-terminal domain-containing protein</fullName>
    </recommendedName>
</protein>
<dbReference type="InterPro" id="IPR002486">
    <property type="entry name" value="Col_cuticle_N"/>
</dbReference>
<feature type="region of interest" description="Disordered" evidence="4">
    <location>
        <begin position="195"/>
        <end position="321"/>
    </location>
</feature>
<evidence type="ECO:0000313" key="8">
    <source>
        <dbReference type="Proteomes" id="UP000835052"/>
    </source>
</evidence>
<evidence type="ECO:0000256" key="1">
    <source>
        <dbReference type="ARBA" id="ARBA00011518"/>
    </source>
</evidence>
<feature type="region of interest" description="Disordered" evidence="4">
    <location>
        <begin position="534"/>
        <end position="697"/>
    </location>
</feature>
<feature type="domain" description="Nematode cuticle collagen N-terminal" evidence="6">
    <location>
        <begin position="67"/>
        <end position="119"/>
    </location>
</feature>
<dbReference type="GO" id="GO:0042302">
    <property type="term" value="F:structural constituent of cuticle"/>
    <property type="evidence" value="ECO:0007669"/>
    <property type="project" value="InterPro"/>
</dbReference>
<feature type="domain" description="Nematode cuticle collagen N-terminal" evidence="6">
    <location>
        <begin position="451"/>
        <end position="503"/>
    </location>
</feature>
<dbReference type="EMBL" id="CAJGYM010000044">
    <property type="protein sequence ID" value="CAD6194419.1"/>
    <property type="molecule type" value="Genomic_DNA"/>
</dbReference>
<dbReference type="SMART" id="SM01088">
    <property type="entry name" value="Col_cuticle_N"/>
    <property type="match status" value="2"/>
</dbReference>
<proteinExistence type="predicted"/>
<evidence type="ECO:0000313" key="7">
    <source>
        <dbReference type="EMBL" id="CAD6194419.1"/>
    </source>
</evidence>
<gene>
    <name evidence="7" type="ORF">CAUJ_LOCUS10338</name>
</gene>
<keyword evidence="5" id="KW-1133">Transmembrane helix</keyword>
<dbReference type="Pfam" id="PF01391">
    <property type="entry name" value="Collagen"/>
    <property type="match status" value="1"/>
</dbReference>
<evidence type="ECO:0000256" key="3">
    <source>
        <dbReference type="ARBA" id="ARBA00023157"/>
    </source>
</evidence>
<comment type="caution">
    <text evidence="7">The sequence shown here is derived from an EMBL/GenBank/DDBJ whole genome shotgun (WGS) entry which is preliminary data.</text>
</comment>
<evidence type="ECO:0000256" key="2">
    <source>
        <dbReference type="ARBA" id="ARBA00022737"/>
    </source>
</evidence>
<feature type="transmembrane region" description="Helical" evidence="5">
    <location>
        <begin position="452"/>
        <end position="474"/>
    </location>
</feature>
<reference evidence="7" key="1">
    <citation type="submission" date="2020-10" db="EMBL/GenBank/DDBJ databases">
        <authorList>
            <person name="Kikuchi T."/>
        </authorList>
    </citation>
    <scope>NUCLEOTIDE SEQUENCE</scope>
    <source>
        <strain evidence="7">NKZ352</strain>
    </source>
</reference>
<keyword evidence="2" id="KW-0677">Repeat</keyword>
<dbReference type="PANTHER" id="PTHR24637">
    <property type="entry name" value="COLLAGEN"/>
    <property type="match status" value="1"/>
</dbReference>
<feature type="transmembrane region" description="Helical" evidence="5">
    <location>
        <begin position="68"/>
        <end position="91"/>
    </location>
</feature>
<feature type="region of interest" description="Disordered" evidence="4">
    <location>
        <begin position="1"/>
        <end position="46"/>
    </location>
</feature>
<feature type="compositionally biased region" description="Low complexity" evidence="4">
    <location>
        <begin position="595"/>
        <end position="636"/>
    </location>
</feature>
<feature type="compositionally biased region" description="Polar residues" evidence="4">
    <location>
        <begin position="163"/>
        <end position="183"/>
    </location>
</feature>
<evidence type="ECO:0000256" key="5">
    <source>
        <dbReference type="SAM" id="Phobius"/>
    </source>
</evidence>
<accession>A0A8S1HEY4</accession>
<dbReference type="Pfam" id="PF01484">
    <property type="entry name" value="Col_cuticle_N"/>
    <property type="match status" value="2"/>
</dbReference>
<comment type="subunit">
    <text evidence="1">Collagen polypeptide chains are complexed within the cuticle by disulfide bonds and other types of covalent cross-links.</text>
</comment>
<dbReference type="AlphaFoldDB" id="A0A8S1HEY4"/>
<keyword evidence="5" id="KW-0812">Transmembrane</keyword>
<organism evidence="7 8">
    <name type="scientific">Caenorhabditis auriculariae</name>
    <dbReference type="NCBI Taxonomy" id="2777116"/>
    <lineage>
        <taxon>Eukaryota</taxon>
        <taxon>Metazoa</taxon>
        <taxon>Ecdysozoa</taxon>
        <taxon>Nematoda</taxon>
        <taxon>Chromadorea</taxon>
        <taxon>Rhabditida</taxon>
        <taxon>Rhabditina</taxon>
        <taxon>Rhabditomorpha</taxon>
        <taxon>Rhabditoidea</taxon>
        <taxon>Rhabditidae</taxon>
        <taxon>Peloderinae</taxon>
        <taxon>Caenorhabditis</taxon>
    </lineage>
</organism>
<feature type="region of interest" description="Disordered" evidence="4">
    <location>
        <begin position="390"/>
        <end position="428"/>
    </location>
</feature>
<dbReference type="PANTHER" id="PTHR24637:SF372">
    <property type="entry name" value="NEMATODE CUTICLE COLLAGEN N-TERMINAL DOMAIN-CONTAINING PROTEIN"/>
    <property type="match status" value="1"/>
</dbReference>
<feature type="compositionally biased region" description="Basic and acidic residues" evidence="4">
    <location>
        <begin position="638"/>
        <end position="667"/>
    </location>
</feature>
<feature type="compositionally biased region" description="Basic and acidic residues" evidence="4">
    <location>
        <begin position="273"/>
        <end position="318"/>
    </location>
</feature>
<keyword evidence="8" id="KW-1185">Reference proteome</keyword>
<name>A0A8S1HEY4_9PELO</name>
<feature type="compositionally biased region" description="Low complexity" evidence="4">
    <location>
        <begin position="546"/>
        <end position="559"/>
    </location>
</feature>
<dbReference type="Proteomes" id="UP000835052">
    <property type="component" value="Unassembled WGS sequence"/>
</dbReference>
<feature type="compositionally biased region" description="Basic and acidic residues" evidence="4">
    <location>
        <begin position="680"/>
        <end position="689"/>
    </location>
</feature>